<feature type="non-terminal residue" evidence="3">
    <location>
        <position position="1"/>
    </location>
</feature>
<dbReference type="NCBIfam" id="TIGR00277">
    <property type="entry name" value="HDIG"/>
    <property type="match status" value="1"/>
</dbReference>
<dbReference type="AlphaFoldDB" id="X0RR52"/>
<evidence type="ECO:0000313" key="3">
    <source>
        <dbReference type="EMBL" id="GAF71334.1"/>
    </source>
</evidence>
<proteinExistence type="predicted"/>
<dbReference type="PANTHER" id="PTHR36442">
    <property type="entry name" value="CYCLIC-DI-AMP PHOSPHODIESTERASE PGPH"/>
    <property type="match status" value="1"/>
</dbReference>
<dbReference type="InterPro" id="IPR006674">
    <property type="entry name" value="HD_domain"/>
</dbReference>
<organism evidence="3">
    <name type="scientific">marine sediment metagenome</name>
    <dbReference type="NCBI Taxonomy" id="412755"/>
    <lineage>
        <taxon>unclassified sequences</taxon>
        <taxon>metagenomes</taxon>
        <taxon>ecological metagenomes</taxon>
    </lineage>
</organism>
<keyword evidence="1" id="KW-0472">Membrane</keyword>
<dbReference type="SMART" id="SM00471">
    <property type="entry name" value="HDc"/>
    <property type="match status" value="1"/>
</dbReference>
<dbReference type="SUPFAM" id="SSF109604">
    <property type="entry name" value="HD-domain/PDEase-like"/>
    <property type="match status" value="1"/>
</dbReference>
<evidence type="ECO:0000256" key="1">
    <source>
        <dbReference type="SAM" id="Phobius"/>
    </source>
</evidence>
<protein>
    <recommendedName>
        <fullName evidence="2">HD/PDEase domain-containing protein</fullName>
    </recommendedName>
</protein>
<keyword evidence="1" id="KW-0812">Transmembrane</keyword>
<dbReference type="Gene3D" id="1.10.3210.10">
    <property type="entry name" value="Hypothetical protein af1432"/>
    <property type="match status" value="1"/>
</dbReference>
<dbReference type="PANTHER" id="PTHR36442:SF1">
    <property type="entry name" value="CYCLIC-DI-AMP PHOSPHODIESTERASE PGPH"/>
    <property type="match status" value="1"/>
</dbReference>
<feature type="transmembrane region" description="Helical" evidence="1">
    <location>
        <begin position="44"/>
        <end position="66"/>
    </location>
</feature>
<feature type="domain" description="HD/PDEase" evidence="2">
    <location>
        <begin position="95"/>
        <end position="252"/>
    </location>
</feature>
<name>X0RR52_9ZZZZ</name>
<evidence type="ECO:0000259" key="2">
    <source>
        <dbReference type="SMART" id="SM00471"/>
    </source>
</evidence>
<accession>X0RR52</accession>
<gene>
    <name evidence="3" type="ORF">S01H1_07775</name>
</gene>
<comment type="caution">
    <text evidence="3">The sequence shown here is derived from an EMBL/GenBank/DDBJ whole genome shotgun (WGS) entry which is preliminary data.</text>
</comment>
<sequence length="319" mass="35420">VTWRMDHLGAFVRAAAYVALANATVILAFRLHSQLYDALGLVQLLAMALANAILSASLVFVAFSLVGRLFGITTSLQLLELARPTQTLFRQLLIQAPGTYHHSIVISNMAERAAQAIGADALLARVGCYYHDIGKISRPYFFAENQSDGENPHDKLDPKTSAEIIIAHTADGLTLARRHGLPRRIWDFIAEHHGTTLVSYFHQRAIQESGNEPVDDADFRYPGPRPQTKETAIVMLADSVEACVRASRPSTQSEMEHMIHRMISNRLMDGQLDECDLTLRDLDRIRKAFNSVLQGIFHPRIEYPETVHGPTPQNTSGSS</sequence>
<dbReference type="Pfam" id="PF01966">
    <property type="entry name" value="HD"/>
    <property type="match status" value="1"/>
</dbReference>
<dbReference type="InterPro" id="IPR003607">
    <property type="entry name" value="HD/PDEase_dom"/>
</dbReference>
<dbReference type="CDD" id="cd00077">
    <property type="entry name" value="HDc"/>
    <property type="match status" value="1"/>
</dbReference>
<dbReference type="InterPro" id="IPR052722">
    <property type="entry name" value="PgpH_phosphodiesterase"/>
</dbReference>
<keyword evidence="1" id="KW-1133">Transmembrane helix</keyword>
<feature type="transmembrane region" description="Helical" evidence="1">
    <location>
        <begin position="12"/>
        <end position="32"/>
    </location>
</feature>
<dbReference type="EMBL" id="BARS01003992">
    <property type="protein sequence ID" value="GAF71334.1"/>
    <property type="molecule type" value="Genomic_DNA"/>
</dbReference>
<reference evidence="3" key="1">
    <citation type="journal article" date="2014" name="Front. Microbiol.">
        <title>High frequency of phylogenetically diverse reductive dehalogenase-homologous genes in deep subseafloor sedimentary metagenomes.</title>
        <authorList>
            <person name="Kawai M."/>
            <person name="Futagami T."/>
            <person name="Toyoda A."/>
            <person name="Takaki Y."/>
            <person name="Nishi S."/>
            <person name="Hori S."/>
            <person name="Arai W."/>
            <person name="Tsubouchi T."/>
            <person name="Morono Y."/>
            <person name="Uchiyama I."/>
            <person name="Ito T."/>
            <person name="Fujiyama A."/>
            <person name="Inagaki F."/>
            <person name="Takami H."/>
        </authorList>
    </citation>
    <scope>NUCLEOTIDE SEQUENCE</scope>
    <source>
        <strain evidence="3">Expedition CK06-06</strain>
    </source>
</reference>
<dbReference type="InterPro" id="IPR006675">
    <property type="entry name" value="HDIG_dom"/>
</dbReference>